<reference evidence="3 4" key="1">
    <citation type="submission" date="2019-07" db="EMBL/GenBank/DDBJ databases">
        <title>Genomics analysis of Aphanomyces spp. identifies a new class of oomycete effector associated with host adaptation.</title>
        <authorList>
            <person name="Gaulin E."/>
        </authorList>
    </citation>
    <scope>NUCLEOTIDE SEQUENCE [LARGE SCALE GENOMIC DNA]</scope>
    <source>
        <strain evidence="3 4">ATCC 201684</strain>
    </source>
</reference>
<keyword evidence="1" id="KW-0472">Membrane</keyword>
<gene>
    <name evidence="3" type="ORF">Ae201684_012974</name>
</gene>
<sequence length="1707" mass="191704">MAYLVWNITFTWLYIDMIHAHLQNDLWWPQFNTTGTQTFISDIFNAKLIVGVASGPFSIVGATRDKKYAGESPFIDVRRTAARRLLLQPFPPETAITLLRQNSFQSNLLLNTPHCWLDLDRRWELAHTAKRQARCLIHDRENAAVYLEAILRNSHDWTTSQHYTSLEAVIFNTITTTPAGNEWLQAVVMLTLRDEVISWQKHNLTSWTGQLQNFVQEGFDDSIVLVNALGVEQRIKIASIANVYRGIAGYTTGWACVGLIPDLLMCQNINCSLVRNSTSHPNQLGLDWDKDIYNGNLETPGSRLIRTILGPYASIDLRFVQPPLSLLTLFTAFEASFNSPPHLEFSYKASPVDAVPKAWQSQELVFYGGNPLCPFGLPQTFVQHSFGYYDDCGSQDPHMIDLTSHSTAFAISAAKLHQKDIAATCRACVTTSEVCMNILVETMKGITEPFQPDLVDQAERDIVALGLTTIQMATNTTNNTDIILTQDMIAAGDPWSFFGWVAMWEWVDGQREVIIFEGDESSMTIISRPYGYQQLPANRLELPHVACQYIRGLVVYVSAVLSAMSLALVVFAAAARFDIDGKNLFFINRVVGSVWIGRPLIFLRGVTAILILSTASVDFHEVYGIATITSREKSVFEIGLLASESTWVVYVLNDLFLPMTTDLSKLYAPLSSALAFVIVSEIEISQPFQMTANISRECTFTSLMSGVVCKSGVVSVGSSTYTCIFFAVHLGCVVLAYAFTKFTQRRRSGHPRVFTELAHHISLPATATAFFTLRDTPYNLDSIGCVMSGIIPVFGGYMDVKLWLLIEEKIPEVKPIGLENGSNAGQWRRLLPNHNYTRFRRVWTMAGLAYICLSIVNSFTFLSFTEATMANDFWWATFDLNNTQAYLCNWFNVQLMTTSIDVGTLQLNEVDRALLTTMENTTDPNVKIAPAYVNMIQDEVNSLPNVIFAIRNMNSCDLPWIFSAYCFVDFDQRWELANSRIRQERCRRQYATNGGVFLEGLFRNNRQISQGWGDAWESAVFNALRESNAGLAWLERTFAADLPIGDEVTFWQNYQITSFVTQWQNFKSLGVVETMDISNALGLSYTITLKKSNGTLQFSKQTSYKMYWGLAGDLFAISKNGSSMSGLSLVRQARNFIFQNSSLEVQLMDNQTLPTPLPSGLKLVRDKLGPFGSIDMYRVAVPLSLKQLYQNLTQALAASLANSMEAQLIFWSMYTTVPVFPQPSEWDGLNYWGGNIMCPEQSSPLSQLQVFFSSQGSCGVSILEYTMLTTEATFQALVATGIIHDQTQITNIESTCQRATTMVIPCINFLQGIKSFAESHIMSLEHAIAAAQQIKKNDVNLQLFQYISQQVNSEITISTLSLFGDADYEFFAWSMLFDWVKGLREVVSFQGDYGQLTLMSTQYSLTTTPADAMEVPLNLALYVHRIVEYFTLVLLCIAVITVYYIFQSRGYIEGLNLFAFNRVAGLVWLGRPLMFVRGVTAICLLSTASLELRRPHAGLVAFLDRPPVDPIKTFFSAGESTWLVYLLNDVFSLVTCQYTTSYSVKSSLLLWAAAAVWSFVSPVSHSVDIRRVCSVVSVDSQSVCQSGVVRIGDSDRFAGLICLAIGCCVLSYAFERIYQRQTKQQIKETSLFVYAAAKYQFCHDEWTFMKADYVDRASAVLNGILTLTHRDFHYVFDIKTWRLHVYPVEVPPPNIPTHLRYAFALPQ</sequence>
<accession>A0A6G0WQ35</accession>
<feature type="signal peptide" evidence="2">
    <location>
        <begin position="1"/>
        <end position="20"/>
    </location>
</feature>
<feature type="transmembrane region" description="Helical" evidence="1">
    <location>
        <begin position="1597"/>
        <end position="1614"/>
    </location>
</feature>
<dbReference type="Proteomes" id="UP000481153">
    <property type="component" value="Unassembled WGS sequence"/>
</dbReference>
<organism evidence="3 4">
    <name type="scientific">Aphanomyces euteiches</name>
    <dbReference type="NCBI Taxonomy" id="100861"/>
    <lineage>
        <taxon>Eukaryota</taxon>
        <taxon>Sar</taxon>
        <taxon>Stramenopiles</taxon>
        <taxon>Oomycota</taxon>
        <taxon>Saprolegniomycetes</taxon>
        <taxon>Saprolegniales</taxon>
        <taxon>Verrucalvaceae</taxon>
        <taxon>Aphanomyces</taxon>
    </lineage>
</organism>
<evidence type="ECO:0000313" key="4">
    <source>
        <dbReference type="Proteomes" id="UP000481153"/>
    </source>
</evidence>
<protein>
    <submittedName>
        <fullName evidence="3">Uncharacterized protein</fullName>
    </submittedName>
</protein>
<comment type="caution">
    <text evidence="3">The sequence shown here is derived from an EMBL/GenBank/DDBJ whole genome shotgun (WGS) entry which is preliminary data.</text>
</comment>
<keyword evidence="2" id="KW-0732">Signal</keyword>
<feature type="transmembrane region" description="Helical" evidence="1">
    <location>
        <begin position="719"/>
        <end position="739"/>
    </location>
</feature>
<dbReference type="VEuPathDB" id="FungiDB:AeMF1_010011"/>
<feature type="transmembrane region" description="Helical" evidence="1">
    <location>
        <begin position="553"/>
        <end position="574"/>
    </location>
</feature>
<keyword evidence="1" id="KW-1133">Transmembrane helix</keyword>
<feature type="transmembrane region" description="Helical" evidence="1">
    <location>
        <begin position="842"/>
        <end position="864"/>
    </location>
</feature>
<keyword evidence="4" id="KW-1185">Reference proteome</keyword>
<evidence type="ECO:0000256" key="2">
    <source>
        <dbReference type="SAM" id="SignalP"/>
    </source>
</evidence>
<keyword evidence="1" id="KW-0812">Transmembrane</keyword>
<evidence type="ECO:0000256" key="1">
    <source>
        <dbReference type="SAM" id="Phobius"/>
    </source>
</evidence>
<evidence type="ECO:0000313" key="3">
    <source>
        <dbReference type="EMBL" id="KAF0729478.1"/>
    </source>
</evidence>
<dbReference type="EMBL" id="VJMJ01000164">
    <property type="protein sequence ID" value="KAF0729478.1"/>
    <property type="molecule type" value="Genomic_DNA"/>
</dbReference>
<feature type="transmembrane region" description="Helical" evidence="1">
    <location>
        <begin position="1426"/>
        <end position="1446"/>
    </location>
</feature>
<feature type="chain" id="PRO_5026150518" evidence="2">
    <location>
        <begin position="21"/>
        <end position="1707"/>
    </location>
</feature>
<name>A0A6G0WQ35_9STRA</name>
<feature type="transmembrane region" description="Helical" evidence="1">
    <location>
        <begin position="586"/>
        <end position="612"/>
    </location>
</feature>
<proteinExistence type="predicted"/>